<dbReference type="InterPro" id="IPR000900">
    <property type="entry name" value="Nebulin_repeat"/>
</dbReference>
<reference evidence="3" key="2">
    <citation type="submission" date="2025-09" db="UniProtKB">
        <authorList>
            <consortium name="Ensembl"/>
        </authorList>
    </citation>
    <scope>IDENTIFICATION</scope>
</reference>
<dbReference type="GO" id="GO:0030018">
    <property type="term" value="C:Z disc"/>
    <property type="evidence" value="ECO:0007669"/>
    <property type="project" value="InterPro"/>
</dbReference>
<keyword evidence="4" id="KW-1185">Reference proteome</keyword>
<keyword evidence="1" id="KW-0677">Repeat</keyword>
<dbReference type="GO" id="GO:0071691">
    <property type="term" value="P:cardiac muscle thin filament assembly"/>
    <property type="evidence" value="ECO:0007669"/>
    <property type="project" value="TreeGrafter"/>
</dbReference>
<keyword evidence="2" id="KW-0009">Actin-binding</keyword>
<organism evidence="3 4">
    <name type="scientific">Cyclopterus lumpus</name>
    <name type="common">Lumpsucker</name>
    <dbReference type="NCBI Taxonomy" id="8103"/>
    <lineage>
        <taxon>Eukaryota</taxon>
        <taxon>Metazoa</taxon>
        <taxon>Chordata</taxon>
        <taxon>Craniata</taxon>
        <taxon>Vertebrata</taxon>
        <taxon>Euteleostomi</taxon>
        <taxon>Actinopterygii</taxon>
        <taxon>Neopterygii</taxon>
        <taxon>Teleostei</taxon>
        <taxon>Neoteleostei</taxon>
        <taxon>Acanthomorphata</taxon>
        <taxon>Eupercaria</taxon>
        <taxon>Perciformes</taxon>
        <taxon>Cottioidei</taxon>
        <taxon>Cottales</taxon>
        <taxon>Cyclopteridae</taxon>
        <taxon>Cyclopterus</taxon>
    </lineage>
</organism>
<reference evidence="3" key="1">
    <citation type="submission" date="2025-08" db="UniProtKB">
        <authorList>
            <consortium name="Ensembl"/>
        </authorList>
    </citation>
    <scope>IDENTIFICATION</scope>
</reference>
<evidence type="ECO:0000313" key="3">
    <source>
        <dbReference type="Ensembl" id="ENSCLMP00005044964.1"/>
    </source>
</evidence>
<dbReference type="SMART" id="SM00227">
    <property type="entry name" value="NEBU"/>
    <property type="match status" value="2"/>
</dbReference>
<dbReference type="Pfam" id="PF00880">
    <property type="entry name" value="Nebulin"/>
    <property type="match status" value="1"/>
</dbReference>
<accession>A0A8C3ARE2</accession>
<name>A0A8C3ARE2_CYCLU</name>
<dbReference type="InterPro" id="IPR055297">
    <property type="entry name" value="NEBU/NEBL"/>
</dbReference>
<sequence>SVGQGTAIPDLPEVKRVRETQKNISSIQYKAGVEHGTSVSETPEMERVKRNQLNISTVTLLFLALHPSNFHRAAQNLMFFTQSD</sequence>
<protein>
    <submittedName>
        <fullName evidence="3">Uncharacterized protein</fullName>
    </submittedName>
</protein>
<dbReference type="AlphaFoldDB" id="A0A8C3ARE2"/>
<dbReference type="PANTHER" id="PTHR11039">
    <property type="entry name" value="NEBULIN"/>
    <property type="match status" value="1"/>
</dbReference>
<proteinExistence type="predicted"/>
<dbReference type="Ensembl" id="ENSCLMT00005046543.1">
    <property type="protein sequence ID" value="ENSCLMP00005044964.1"/>
    <property type="gene ID" value="ENSCLMG00005020758.1"/>
</dbReference>
<dbReference type="PROSITE" id="PS51216">
    <property type="entry name" value="NEBULIN"/>
    <property type="match status" value="1"/>
</dbReference>
<dbReference type="Proteomes" id="UP000694565">
    <property type="component" value="Unplaced"/>
</dbReference>
<evidence type="ECO:0000313" key="4">
    <source>
        <dbReference type="Proteomes" id="UP000694565"/>
    </source>
</evidence>
<dbReference type="GeneTree" id="ENSGT00940000154533"/>
<dbReference type="GO" id="GO:0051015">
    <property type="term" value="F:actin filament binding"/>
    <property type="evidence" value="ECO:0007669"/>
    <property type="project" value="InterPro"/>
</dbReference>
<dbReference type="PANTHER" id="PTHR11039:SF64">
    <property type="entry name" value="NEBULIN-RELATED-ANCHORING PROTEIN-LIKE"/>
    <property type="match status" value="1"/>
</dbReference>
<evidence type="ECO:0000256" key="2">
    <source>
        <dbReference type="ARBA" id="ARBA00023203"/>
    </source>
</evidence>
<evidence type="ECO:0000256" key="1">
    <source>
        <dbReference type="ARBA" id="ARBA00022737"/>
    </source>
</evidence>